<comment type="caution">
    <text evidence="1">The sequence shown here is derived from an EMBL/GenBank/DDBJ whole genome shotgun (WGS) entry which is preliminary data.</text>
</comment>
<dbReference type="OrthoDB" id="3223041at2"/>
<dbReference type="AlphaFoldDB" id="A0A6L4WYD6"/>
<dbReference type="Proteomes" id="UP000469943">
    <property type="component" value="Unassembled WGS sequence"/>
</dbReference>
<proteinExistence type="predicted"/>
<organism evidence="1 4">
    <name type="scientific">Bifidobacterium ramosum</name>
    <dbReference type="NCBI Taxonomy" id="1798158"/>
    <lineage>
        <taxon>Bacteria</taxon>
        <taxon>Bacillati</taxon>
        <taxon>Actinomycetota</taxon>
        <taxon>Actinomycetes</taxon>
        <taxon>Bifidobacteriales</taxon>
        <taxon>Bifidobacteriaceae</taxon>
        <taxon>Bifidobacterium</taxon>
    </lineage>
</organism>
<reference evidence="1 4" key="2">
    <citation type="submission" date="2019-10" db="EMBL/GenBank/DDBJ databases">
        <title>Characterization of the phylogenetic diversity of two novel species belonging to the genus Bifidobacterium: Bifidobacterium cebidarum sp. nov. and Bifidobacterium leontopitheci sp. nov.</title>
        <authorList>
            <person name="Lugli G.A."/>
            <person name="Duranti S."/>
            <person name="Milani C."/>
            <person name="Turroni F."/>
            <person name="Ventura M."/>
        </authorList>
    </citation>
    <scope>NUCLEOTIDE SEQUENCE [LARGE SCALE GENOMIC DNA]</scope>
    <source>
        <strain evidence="1 4">DSM 100688</strain>
    </source>
</reference>
<evidence type="ECO:0000313" key="1">
    <source>
        <dbReference type="EMBL" id="KAB8287241.1"/>
    </source>
</evidence>
<reference evidence="2 3" key="1">
    <citation type="submission" date="2019-10" db="EMBL/GenBank/DDBJ databases">
        <title>Bifidobacterium from non-human primates.</title>
        <authorList>
            <person name="Modesto M."/>
        </authorList>
    </citation>
    <scope>NUCLEOTIDE SEQUENCE [LARGE SCALE GENOMIC DNA]</scope>
    <source>
        <strain evidence="2 3">TREM</strain>
    </source>
</reference>
<evidence type="ECO:0000313" key="3">
    <source>
        <dbReference type="Proteomes" id="UP000469943"/>
    </source>
</evidence>
<keyword evidence="4" id="KW-1185">Reference proteome</keyword>
<name>A0A6L4WYD6_9BIFI</name>
<dbReference type="Pfam" id="PF13196">
    <property type="entry name" value="DUF4012"/>
    <property type="match status" value="1"/>
</dbReference>
<gene>
    <name evidence="1" type="ORF">DSM100688_1816</name>
    <name evidence="2" type="ORF">GFD24_07010</name>
</gene>
<accession>A0A6L4WYD6</accession>
<dbReference type="InterPro" id="IPR025101">
    <property type="entry name" value="DUF4012"/>
</dbReference>
<evidence type="ECO:0000313" key="4">
    <source>
        <dbReference type="Proteomes" id="UP000482084"/>
    </source>
</evidence>
<sequence length="601" mass="63776">MSSRHARNRAFNSSHARAIPKQRHIGRWIALVIILLVLAAAAAAGTAGLKLYRSAMSAKGHLTKAISTAQSLKDGDLTTSLTNLDGIIGTMQTETAAAKQDLSDPLWTIAEKAPVYGTDIKSVRTAVDTLDDFAQTTLPQLKTAANTLLKSNLSDGNGGLNLEPIMAANKQFAAANKTLTAQAKTIDDLPDAKLSVIQNALSKGKTQLTNISGKVDQLTGILNMLPNFLGVNGARNYVILAQTNSEIRGAGGMAGSVGSFSADNGKITVNEFHPNAEFHGNATDQIGDGQATLFSDLYFGTAIHNITSTPDYPQVARMASEFWQQQSFGGASDGVMSLDPVALQAMIGATGPVTINGTTFDGTNTAEFLLNKVYIDIPVAQQDSYFTGTAAQVIANMFSNMDATKMMKLAKAMMDMAEQRHFYFWSFHDEDTATLRSAGVTGEITSDAKNPVVGMYLNEMYASKIDWYVDRKTTVQKTGTTADGGATYHVTTTFTNRLTAAENASLPSYINLNTPNGTAGDRVILFAPTGGSITNISASNGAGFTEVAAYDRSTYLGQLDIPVGTTITLEYDVTTGAGAADLQFDQTPTCTSDPGVTYQGF</sequence>
<dbReference type="Proteomes" id="UP000482084">
    <property type="component" value="Unassembled WGS sequence"/>
</dbReference>
<dbReference type="EMBL" id="WHZX01000004">
    <property type="protein sequence ID" value="NEG71952.1"/>
    <property type="molecule type" value="Genomic_DNA"/>
</dbReference>
<dbReference type="EMBL" id="WBSM01000010">
    <property type="protein sequence ID" value="KAB8287241.1"/>
    <property type="molecule type" value="Genomic_DNA"/>
</dbReference>
<evidence type="ECO:0000313" key="2">
    <source>
        <dbReference type="EMBL" id="NEG71952.1"/>
    </source>
</evidence>
<dbReference type="RefSeq" id="WP_152358832.1">
    <property type="nucleotide sequence ID" value="NZ_WBSM01000010.1"/>
</dbReference>
<protein>
    <submittedName>
        <fullName evidence="2">DUF4012 domain-containing protein</fullName>
    </submittedName>
    <submittedName>
        <fullName evidence="1">Methyl-accepting chemotaxis protein</fullName>
    </submittedName>
</protein>